<evidence type="ECO:0000256" key="2">
    <source>
        <dbReference type="ARBA" id="ARBA00022448"/>
    </source>
</evidence>
<evidence type="ECO:0000256" key="4">
    <source>
        <dbReference type="RuleBase" id="RU003512"/>
    </source>
</evidence>
<reference evidence="6 7" key="1">
    <citation type="journal article" date="2015" name="Nature">
        <title>rRNA introns, odd ribosomes, and small enigmatic genomes across a large radiation of phyla.</title>
        <authorList>
            <person name="Brown C.T."/>
            <person name="Hug L.A."/>
            <person name="Thomas B.C."/>
            <person name="Sharon I."/>
            <person name="Castelle C.J."/>
            <person name="Singh A."/>
            <person name="Wilkins M.J."/>
            <person name="Williams K.H."/>
            <person name="Banfield J.F."/>
        </authorList>
    </citation>
    <scope>NUCLEOTIDE SEQUENCE [LARGE SCALE GENOMIC DNA]</scope>
</reference>
<evidence type="ECO:0000313" key="7">
    <source>
        <dbReference type="Proteomes" id="UP000034214"/>
    </source>
</evidence>
<keyword evidence="5" id="KW-0812">Transmembrane</keyword>
<dbReference type="GO" id="GO:0046872">
    <property type="term" value="F:metal ion binding"/>
    <property type="evidence" value="ECO:0007669"/>
    <property type="project" value="InterPro"/>
</dbReference>
<dbReference type="GO" id="GO:0030001">
    <property type="term" value="P:metal ion transport"/>
    <property type="evidence" value="ECO:0007669"/>
    <property type="project" value="InterPro"/>
</dbReference>
<dbReference type="PRINTS" id="PR00690">
    <property type="entry name" value="ADHESNFAMILY"/>
</dbReference>
<keyword evidence="5" id="KW-0472">Membrane</keyword>
<dbReference type="PRINTS" id="PR00691">
    <property type="entry name" value="ADHESINB"/>
</dbReference>
<keyword evidence="5" id="KW-1133">Transmembrane helix</keyword>
<comment type="similarity">
    <text evidence="1 4">Belongs to the bacterial solute-binding protein 9 family.</text>
</comment>
<dbReference type="InterPro" id="IPR006127">
    <property type="entry name" value="ZnuA-like"/>
</dbReference>
<name>A0A0G1LL65_9BACT</name>
<protein>
    <submittedName>
        <fullName evidence="6">ABC-type metal ion transporter, periplasmic subunit</fullName>
    </submittedName>
</protein>
<feature type="transmembrane region" description="Helical" evidence="5">
    <location>
        <begin position="7"/>
        <end position="23"/>
    </location>
</feature>
<gene>
    <name evidence="6" type="ORF">UW99_C0056G0006</name>
</gene>
<dbReference type="InterPro" id="IPR006129">
    <property type="entry name" value="AdhesinB"/>
</dbReference>
<evidence type="ECO:0000313" key="6">
    <source>
        <dbReference type="EMBL" id="KKT96515.1"/>
    </source>
</evidence>
<keyword evidence="2 4" id="KW-0813">Transport</keyword>
<dbReference type="InterPro" id="IPR006128">
    <property type="entry name" value="Lipoprotein_PsaA-like"/>
</dbReference>
<organism evidence="6 7">
    <name type="scientific">Candidatus Collierbacteria bacterium GW2011_GWC2_45_15</name>
    <dbReference type="NCBI Taxonomy" id="1618394"/>
    <lineage>
        <taxon>Bacteria</taxon>
        <taxon>Candidatus Collieribacteriota</taxon>
    </lineage>
</organism>
<evidence type="ECO:0000256" key="1">
    <source>
        <dbReference type="ARBA" id="ARBA00011028"/>
    </source>
</evidence>
<dbReference type="EMBL" id="LCKM01000056">
    <property type="protein sequence ID" value="KKT96515.1"/>
    <property type="molecule type" value="Genomic_DNA"/>
</dbReference>
<dbReference type="AlphaFoldDB" id="A0A0G1LL65"/>
<keyword evidence="3" id="KW-0732">Signal</keyword>
<dbReference type="SUPFAM" id="SSF53807">
    <property type="entry name" value="Helical backbone' metal receptor"/>
    <property type="match status" value="1"/>
</dbReference>
<dbReference type="PANTHER" id="PTHR42953">
    <property type="entry name" value="HIGH-AFFINITY ZINC UPTAKE SYSTEM PROTEIN ZNUA-RELATED"/>
    <property type="match status" value="1"/>
</dbReference>
<evidence type="ECO:0000256" key="5">
    <source>
        <dbReference type="SAM" id="Phobius"/>
    </source>
</evidence>
<proteinExistence type="inferred from homology"/>
<evidence type="ECO:0000256" key="3">
    <source>
        <dbReference type="ARBA" id="ARBA00022729"/>
    </source>
</evidence>
<dbReference type="GO" id="GO:0007155">
    <property type="term" value="P:cell adhesion"/>
    <property type="evidence" value="ECO:0007669"/>
    <property type="project" value="InterPro"/>
</dbReference>
<dbReference type="Gene3D" id="3.40.50.1980">
    <property type="entry name" value="Nitrogenase molybdenum iron protein domain"/>
    <property type="match status" value="2"/>
</dbReference>
<accession>A0A0G1LL65</accession>
<sequence>MKHLIKIGIFSLLLGLIVYFLILRQRTQNTVVDSNKLSVYTSIYPLTFFAQEIGGDKVLVTTITPPGVEPHEYDPNPGDLANIYKAELLILNGANMEPWADKAKADIESKGIHVVTSSDGIDLLRKDGQPDPHFWLDPVSAQRIVLNIMSGLIKTNPENESYFRANADKLIVKLIDLDNKFRQSLFNCKQNTVIASHSVFGYLESRYKFKQDTLAGLSPDEEPSSQRIAEIVATIKQKNIKYVLTETLLSPKLAETLSRETGVIVQVFNPLESLSQGDLDKGENYFTIQETNRQILVAALQCTTN</sequence>
<dbReference type="Pfam" id="PF01297">
    <property type="entry name" value="ZnuA"/>
    <property type="match status" value="1"/>
</dbReference>
<dbReference type="Proteomes" id="UP000034214">
    <property type="component" value="Unassembled WGS sequence"/>
</dbReference>
<dbReference type="InterPro" id="IPR050492">
    <property type="entry name" value="Bact_metal-bind_prot9"/>
</dbReference>
<dbReference type="PANTHER" id="PTHR42953:SF3">
    <property type="entry name" value="HIGH-AFFINITY ZINC UPTAKE SYSTEM PROTEIN ZNUA"/>
    <property type="match status" value="1"/>
</dbReference>
<comment type="caution">
    <text evidence="6">The sequence shown here is derived from an EMBL/GenBank/DDBJ whole genome shotgun (WGS) entry which is preliminary data.</text>
</comment>